<keyword evidence="1" id="KW-1133">Transmembrane helix</keyword>
<keyword evidence="1" id="KW-0472">Membrane</keyword>
<evidence type="ECO:0000313" key="3">
    <source>
        <dbReference type="Proteomes" id="UP000323708"/>
    </source>
</evidence>
<dbReference type="RefSeq" id="WP_149610946.1">
    <property type="nucleotide sequence ID" value="NZ_VTUX01000003.1"/>
</dbReference>
<feature type="transmembrane region" description="Helical" evidence="1">
    <location>
        <begin position="151"/>
        <end position="171"/>
    </location>
</feature>
<evidence type="ECO:0000256" key="1">
    <source>
        <dbReference type="SAM" id="Phobius"/>
    </source>
</evidence>
<evidence type="ECO:0000313" key="2">
    <source>
        <dbReference type="EMBL" id="KAA1192663.1"/>
    </source>
</evidence>
<feature type="transmembrane region" description="Helical" evidence="1">
    <location>
        <begin position="96"/>
        <end position="115"/>
    </location>
</feature>
<reference evidence="2 3" key="1">
    <citation type="submission" date="2019-09" db="EMBL/GenBank/DDBJ databases">
        <authorList>
            <person name="Chen X.-Y."/>
        </authorList>
    </citation>
    <scope>NUCLEOTIDE SEQUENCE [LARGE SCALE GENOMIC DNA]</scope>
    <source>
        <strain evidence="2 3">NY5</strain>
    </source>
</reference>
<dbReference type="EMBL" id="VTUX01000003">
    <property type="protein sequence ID" value="KAA1192663.1"/>
    <property type="molecule type" value="Genomic_DNA"/>
</dbReference>
<protein>
    <submittedName>
        <fullName evidence="2">Spirocyclase, AveC family</fullName>
    </submittedName>
</protein>
<organism evidence="2 3">
    <name type="scientific">Pseudohalioglobus sediminis</name>
    <dbReference type="NCBI Taxonomy" id="2606449"/>
    <lineage>
        <taxon>Bacteria</taxon>
        <taxon>Pseudomonadati</taxon>
        <taxon>Pseudomonadota</taxon>
        <taxon>Gammaproteobacteria</taxon>
        <taxon>Cellvibrionales</taxon>
        <taxon>Halieaceae</taxon>
        <taxon>Pseudohalioglobus</taxon>
    </lineage>
</organism>
<feature type="transmembrane region" description="Helical" evidence="1">
    <location>
        <begin position="232"/>
        <end position="253"/>
    </location>
</feature>
<feature type="transmembrane region" description="Helical" evidence="1">
    <location>
        <begin position="21"/>
        <end position="43"/>
    </location>
</feature>
<keyword evidence="1" id="KW-0812">Transmembrane</keyword>
<dbReference type="AlphaFoldDB" id="A0A5B0X024"/>
<feature type="transmembrane region" description="Helical" evidence="1">
    <location>
        <begin position="183"/>
        <end position="203"/>
    </location>
</feature>
<name>A0A5B0X024_9GAMM</name>
<dbReference type="InterPro" id="IPR033459">
    <property type="entry name" value="AveC-like"/>
</dbReference>
<gene>
    <name evidence="2" type="ORF">F0M18_08355</name>
</gene>
<dbReference type="Pfam" id="PF17198">
    <property type="entry name" value="AveC_like"/>
    <property type="match status" value="1"/>
</dbReference>
<proteinExistence type="predicted"/>
<dbReference type="Proteomes" id="UP000323708">
    <property type="component" value="Unassembled WGS sequence"/>
</dbReference>
<sequence>MGTSVAQPLPIEGEEFPVVKLWAWVGVFWLLVMTYTLGTWIATGNATPVDPGADIPAFETTRWIITLDILGPIIAGWVFWRYVINPKIRTGKLSSDGILLLVFLFMFWQDSMLVYSSPWFFYNSLHFNLGNWVEFAPGALSPNTRFVAEPLLTWTTGYIFFMMWPIVFVCWCMRKWKEHKPAAGIISLICVALAAGFGFDLIMEGVYLHTGGYAYAGSIQSISLFGGEMWHFPLYEIVAWGGTYAVCGCWRYFKDDKGHMMCEKGIDKLQTGDGSKTFIRFLAISGLMQTTMMITYNLPMQWFSTHGDAMPEGYPSYLTSGICGEGTRYACPAPSIPITRTIEGISVDPNLELRYGTLPAEKILIRDITN</sequence>
<feature type="transmembrane region" description="Helical" evidence="1">
    <location>
        <begin position="63"/>
        <end position="84"/>
    </location>
</feature>
<comment type="caution">
    <text evidence="2">The sequence shown here is derived from an EMBL/GenBank/DDBJ whole genome shotgun (WGS) entry which is preliminary data.</text>
</comment>
<keyword evidence="3" id="KW-1185">Reference proteome</keyword>
<accession>A0A5B0X024</accession>